<evidence type="ECO:0000256" key="6">
    <source>
        <dbReference type="SAM" id="MobiDB-lite"/>
    </source>
</evidence>
<keyword evidence="2 5" id="KW-0547">Nucleotide-binding</keyword>
<keyword evidence="4" id="KW-0143">Chaperone</keyword>
<dbReference type="GO" id="GO:0005524">
    <property type="term" value="F:ATP binding"/>
    <property type="evidence" value="ECO:0007669"/>
    <property type="project" value="UniProtKB-KW"/>
</dbReference>
<dbReference type="GO" id="GO:0051082">
    <property type="term" value="F:unfolded protein binding"/>
    <property type="evidence" value="ECO:0007669"/>
    <property type="project" value="InterPro"/>
</dbReference>
<feature type="binding site" evidence="5">
    <location>
        <position position="55"/>
    </location>
    <ligand>
        <name>ATP</name>
        <dbReference type="ChEBI" id="CHEBI:30616"/>
    </ligand>
</feature>
<reference evidence="7" key="1">
    <citation type="journal article" date="2014" name="Int. J. Syst. Evol. Microbiol.">
        <title>Complete genome sequence of Corynebacterium casei LMG S-19264T (=DSM 44701T), isolated from a smear-ripened cheese.</title>
        <authorList>
            <consortium name="US DOE Joint Genome Institute (JGI-PGF)"/>
            <person name="Walter F."/>
            <person name="Albersmeier A."/>
            <person name="Kalinowski J."/>
            <person name="Ruckert C."/>
        </authorList>
    </citation>
    <scope>NUCLEOTIDE SEQUENCE</scope>
    <source>
        <strain evidence="7">NBRC 112290</strain>
    </source>
</reference>
<dbReference type="Proteomes" id="UP001157161">
    <property type="component" value="Unassembled WGS sequence"/>
</dbReference>
<comment type="caution">
    <text evidence="7">The sequence shown here is derived from an EMBL/GenBank/DDBJ whole genome shotgun (WGS) entry which is preliminary data.</text>
</comment>
<sequence length="621" mass="65131">MPETGGVDGGSGPDGAGGGGARPEAFRVDLRGVVDILSHHLYSSPRVYVRELLQNARDAVVARQDVDEAGGSGGAAAPPDGITVTVEREEGAVTVADTGIGLTAQEMREVLATIGASSKTGDLTQARRRFLGQFGIGLLACFLVADEIEVRSRSARTPDAPTLVWTGRADGTFTVATAAHPLPRSGTRVRVRARPDDREWVEPARVEMLVRRFAGLLDVPVRWHGGHDADGGALVTTSAPWAGDDAAAAAWCERELGFAPLAVVRLDVALAGVRGLALVADTPGRVGHRRGDRVYSRGMLVADDNTQLAPDWAYFVRLVVEAGELPLTASRESLQDGALLGEVREQVGAQVRAGVERLATGDPAAFARFLEVHATGLLAMAAVDAEMLDLVVRHVPWETSEGPLTLAHAMRTRTGVRYATSRSDFAAFAPIHRAAGDLLVNGSYVYGAEILERVRFASTGSGRIRPFDRHAYLRGLAVPATGDADAAALTRVAAPVLARFDVDLDVRRFEPASVPVLLVGGARGATAGDAVGPDARDDADPFADLLDGPAHAPARTRLVMNLASPAVGALATLPDAEVRADAVAGLYVTALLLAGERVDERHGALLSDAWRSVILAAGGSL</sequence>
<feature type="region of interest" description="Disordered" evidence="6">
    <location>
        <begin position="1"/>
        <end position="23"/>
    </location>
</feature>
<dbReference type="PANTHER" id="PTHR11528">
    <property type="entry name" value="HEAT SHOCK PROTEIN 90 FAMILY MEMBER"/>
    <property type="match status" value="1"/>
</dbReference>
<feature type="binding site" evidence="5">
    <location>
        <position position="51"/>
    </location>
    <ligand>
        <name>ATP</name>
        <dbReference type="ChEBI" id="CHEBI:30616"/>
    </ligand>
</feature>
<feature type="compositionally biased region" description="Gly residues" evidence="6">
    <location>
        <begin position="1"/>
        <end position="21"/>
    </location>
</feature>
<dbReference type="Pfam" id="PF00183">
    <property type="entry name" value="HSP90"/>
    <property type="match status" value="1"/>
</dbReference>
<dbReference type="InterPro" id="IPR020568">
    <property type="entry name" value="Ribosomal_Su5_D2-typ_SF"/>
</dbReference>
<dbReference type="EMBL" id="BSUM01000001">
    <property type="protein sequence ID" value="GMA33274.1"/>
    <property type="molecule type" value="Genomic_DNA"/>
</dbReference>
<dbReference type="Pfam" id="PF13589">
    <property type="entry name" value="HATPase_c_3"/>
    <property type="match status" value="1"/>
</dbReference>
<feature type="binding site" evidence="5">
    <location>
        <position position="187"/>
    </location>
    <ligand>
        <name>ATP</name>
        <dbReference type="ChEBI" id="CHEBI:30616"/>
    </ligand>
</feature>
<dbReference type="SUPFAM" id="SSF54211">
    <property type="entry name" value="Ribosomal protein S5 domain 2-like"/>
    <property type="match status" value="1"/>
</dbReference>
<dbReference type="SUPFAM" id="SSF55874">
    <property type="entry name" value="ATPase domain of HSP90 chaperone/DNA topoisomerase II/histidine kinase"/>
    <property type="match status" value="1"/>
</dbReference>
<dbReference type="InterPro" id="IPR036890">
    <property type="entry name" value="HATPase_C_sf"/>
</dbReference>
<dbReference type="InterPro" id="IPR001404">
    <property type="entry name" value="Hsp90_fam"/>
</dbReference>
<name>A0AA37XHV7_9MICO</name>
<evidence type="ECO:0000256" key="4">
    <source>
        <dbReference type="ARBA" id="ARBA00023186"/>
    </source>
</evidence>
<protein>
    <submittedName>
        <fullName evidence="7">Molecular chaperone HtpG</fullName>
    </submittedName>
</protein>
<dbReference type="RefSeq" id="WP_284251978.1">
    <property type="nucleotide sequence ID" value="NZ_BSUM01000001.1"/>
</dbReference>
<dbReference type="AlphaFoldDB" id="A0AA37XHV7"/>
<keyword evidence="8" id="KW-1185">Reference proteome</keyword>
<dbReference type="PIRSF" id="PIRSF002583">
    <property type="entry name" value="Hsp90"/>
    <property type="match status" value="1"/>
</dbReference>
<feature type="binding site" evidence="5">
    <location>
        <position position="97"/>
    </location>
    <ligand>
        <name>ATP</name>
        <dbReference type="ChEBI" id="CHEBI:30616"/>
    </ligand>
</feature>
<gene>
    <name evidence="7" type="ORF">GCM10025875_32660</name>
</gene>
<evidence type="ECO:0000256" key="3">
    <source>
        <dbReference type="ARBA" id="ARBA00022840"/>
    </source>
</evidence>
<keyword evidence="3 5" id="KW-0067">ATP-binding</keyword>
<evidence type="ECO:0000313" key="7">
    <source>
        <dbReference type="EMBL" id="GMA33274.1"/>
    </source>
</evidence>
<dbReference type="InterPro" id="IPR020575">
    <property type="entry name" value="Hsp90_N"/>
</dbReference>
<comment type="similarity">
    <text evidence="1">Belongs to the heat shock protein 90 family.</text>
</comment>
<reference evidence="7" key="2">
    <citation type="submission" date="2023-02" db="EMBL/GenBank/DDBJ databases">
        <authorList>
            <person name="Sun Q."/>
            <person name="Mori K."/>
        </authorList>
    </citation>
    <scope>NUCLEOTIDE SEQUENCE</scope>
    <source>
        <strain evidence="7">NBRC 112290</strain>
    </source>
</reference>
<dbReference type="Gene3D" id="3.30.230.80">
    <property type="match status" value="1"/>
</dbReference>
<dbReference type="PRINTS" id="PR00775">
    <property type="entry name" value="HEATSHOCK90"/>
</dbReference>
<evidence type="ECO:0000256" key="1">
    <source>
        <dbReference type="ARBA" id="ARBA00008239"/>
    </source>
</evidence>
<evidence type="ECO:0000256" key="5">
    <source>
        <dbReference type="PIRSR" id="PIRSR002583-1"/>
    </source>
</evidence>
<organism evidence="7 8">
    <name type="scientific">Litorihabitans aurantiacus</name>
    <dbReference type="NCBI Taxonomy" id="1930061"/>
    <lineage>
        <taxon>Bacteria</taxon>
        <taxon>Bacillati</taxon>
        <taxon>Actinomycetota</taxon>
        <taxon>Actinomycetes</taxon>
        <taxon>Micrococcales</taxon>
        <taxon>Beutenbergiaceae</taxon>
        <taxon>Litorihabitans</taxon>
    </lineage>
</organism>
<dbReference type="Gene3D" id="3.30.565.10">
    <property type="entry name" value="Histidine kinase-like ATPase, C-terminal domain"/>
    <property type="match status" value="1"/>
</dbReference>
<evidence type="ECO:0000256" key="2">
    <source>
        <dbReference type="ARBA" id="ARBA00022741"/>
    </source>
</evidence>
<evidence type="ECO:0000313" key="8">
    <source>
        <dbReference type="Proteomes" id="UP001157161"/>
    </source>
</evidence>
<accession>A0AA37XHV7</accession>
<proteinExistence type="inferred from homology"/>
<dbReference type="GO" id="GO:0016887">
    <property type="term" value="F:ATP hydrolysis activity"/>
    <property type="evidence" value="ECO:0007669"/>
    <property type="project" value="InterPro"/>
</dbReference>
<dbReference type="NCBIfam" id="NF010683">
    <property type="entry name" value="PRK14083.1"/>
    <property type="match status" value="1"/>
</dbReference>
<dbReference type="GO" id="GO:0140662">
    <property type="term" value="F:ATP-dependent protein folding chaperone"/>
    <property type="evidence" value="ECO:0007669"/>
    <property type="project" value="InterPro"/>
</dbReference>